<dbReference type="PANTHER" id="PTHR43101">
    <property type="entry name" value="BETA-FRUCTOSIDASE"/>
    <property type="match status" value="1"/>
</dbReference>
<dbReference type="InterPro" id="IPR051214">
    <property type="entry name" value="GH32_Enzymes"/>
</dbReference>
<accession>A0ABU1V3F7</accession>
<evidence type="ECO:0000256" key="2">
    <source>
        <dbReference type="ARBA" id="ARBA00022801"/>
    </source>
</evidence>
<comment type="caution">
    <text evidence="5">The sequence shown here is derived from an EMBL/GenBank/DDBJ whole genome shotgun (WGS) entry which is preliminary data.</text>
</comment>
<name>A0ABU1V3F7_9GAMM</name>
<dbReference type="PANTHER" id="PTHR43101:SF1">
    <property type="entry name" value="BETA-FRUCTOSIDASE"/>
    <property type="match status" value="1"/>
</dbReference>
<keyword evidence="6" id="KW-1185">Reference proteome</keyword>
<evidence type="ECO:0000256" key="3">
    <source>
        <dbReference type="ARBA" id="ARBA00023295"/>
    </source>
</evidence>
<dbReference type="Gene3D" id="2.115.10.20">
    <property type="entry name" value="Glycosyl hydrolase domain, family 43"/>
    <property type="match status" value="1"/>
</dbReference>
<dbReference type="CDD" id="cd18609">
    <property type="entry name" value="GH32-like"/>
    <property type="match status" value="1"/>
</dbReference>
<dbReference type="InterPro" id="IPR023296">
    <property type="entry name" value="Glyco_hydro_beta-prop_sf"/>
</dbReference>
<dbReference type="EMBL" id="JAVDVX010000009">
    <property type="protein sequence ID" value="MDR7091994.1"/>
    <property type="molecule type" value="Genomic_DNA"/>
</dbReference>
<proteinExistence type="inferred from homology"/>
<dbReference type="GO" id="GO:0004564">
    <property type="term" value="F:beta-fructofuranosidase activity"/>
    <property type="evidence" value="ECO:0007669"/>
    <property type="project" value="UniProtKB-EC"/>
</dbReference>
<organism evidence="5 6">
    <name type="scientific">Cellvibrio fibrivorans</name>
    <dbReference type="NCBI Taxonomy" id="126350"/>
    <lineage>
        <taxon>Bacteria</taxon>
        <taxon>Pseudomonadati</taxon>
        <taxon>Pseudomonadota</taxon>
        <taxon>Gammaproteobacteria</taxon>
        <taxon>Cellvibrionales</taxon>
        <taxon>Cellvibrionaceae</taxon>
        <taxon>Cellvibrio</taxon>
    </lineage>
</organism>
<feature type="domain" description="Glycosyl hydrolase family 32 N-terminal" evidence="4">
    <location>
        <begin position="19"/>
        <end position="229"/>
    </location>
</feature>
<evidence type="ECO:0000259" key="4">
    <source>
        <dbReference type="Pfam" id="PF00251"/>
    </source>
</evidence>
<evidence type="ECO:0000313" key="5">
    <source>
        <dbReference type="EMBL" id="MDR7091994.1"/>
    </source>
</evidence>
<keyword evidence="2 5" id="KW-0378">Hydrolase</keyword>
<sequence>MLQLTDKWVWDFWFAVDGDDYHLFYLQANKSLVNPDLRHWNVSVGHACSRDLKNWTILPDAIAPTSGDDNAVDSFTTWTGSVIRHGDEWLMFYTGTKRAEKGLVQRVCLARSADLIHWIKHDKNPIVELDERWYDGLKLEYWHDASWRDPWIIVDKNSAGDPLYHMLVTCRVNRGEPDGRGAIGYASSANLIDWQVGDAFLAPGWFGEMEVPQIQKIGERYYLFCSVSTRFHSAAHKAQQGVVPQTGVKYFSSAQPMGPYGVIGNGFLTRPEQDGLYAGRIIQGPDANWYFMAFLGNDDQGVFQGVIIDPIPVRQADDGSLSLAD</sequence>
<evidence type="ECO:0000313" key="6">
    <source>
        <dbReference type="Proteomes" id="UP001253595"/>
    </source>
</evidence>
<dbReference type="SUPFAM" id="SSF75005">
    <property type="entry name" value="Arabinanase/levansucrase/invertase"/>
    <property type="match status" value="1"/>
</dbReference>
<dbReference type="Pfam" id="PF00251">
    <property type="entry name" value="Glyco_hydro_32N"/>
    <property type="match status" value="1"/>
</dbReference>
<dbReference type="EC" id="3.2.1.26" evidence="5"/>
<keyword evidence="3 5" id="KW-0326">Glycosidase</keyword>
<evidence type="ECO:0000256" key="1">
    <source>
        <dbReference type="ARBA" id="ARBA00009902"/>
    </source>
</evidence>
<dbReference type="RefSeq" id="WP_310075866.1">
    <property type="nucleotide sequence ID" value="NZ_JAVDVX010000009.1"/>
</dbReference>
<dbReference type="Proteomes" id="UP001253595">
    <property type="component" value="Unassembled WGS sequence"/>
</dbReference>
<protein>
    <submittedName>
        <fullName evidence="5">Beta-fructofuranosidase</fullName>
        <ecNumber evidence="5">3.2.1.26</ecNumber>
    </submittedName>
</protein>
<comment type="similarity">
    <text evidence="1">Belongs to the glycosyl hydrolase 32 family.</text>
</comment>
<reference evidence="5 6" key="1">
    <citation type="submission" date="2023-07" db="EMBL/GenBank/DDBJ databases">
        <title>Sorghum-associated microbial communities from plants grown in Nebraska, USA.</title>
        <authorList>
            <person name="Schachtman D."/>
        </authorList>
    </citation>
    <scope>NUCLEOTIDE SEQUENCE [LARGE SCALE GENOMIC DNA]</scope>
    <source>
        <strain evidence="5 6">BE190</strain>
    </source>
</reference>
<dbReference type="InterPro" id="IPR013148">
    <property type="entry name" value="Glyco_hydro_32_N"/>
</dbReference>
<gene>
    <name evidence="5" type="ORF">J2X05_004032</name>
</gene>